<keyword evidence="2" id="KW-1185">Reference proteome</keyword>
<gene>
    <name evidence="1" type="ORF">ACFQMN_12370</name>
</gene>
<evidence type="ECO:0000313" key="2">
    <source>
        <dbReference type="Proteomes" id="UP001596494"/>
    </source>
</evidence>
<reference evidence="2" key="1">
    <citation type="journal article" date="2019" name="Int. J. Syst. Evol. Microbiol.">
        <title>The Global Catalogue of Microorganisms (GCM) 10K type strain sequencing project: providing services to taxonomists for standard genome sequencing and annotation.</title>
        <authorList>
            <consortium name="The Broad Institute Genomics Platform"/>
            <consortium name="The Broad Institute Genome Sequencing Center for Infectious Disease"/>
            <person name="Wu L."/>
            <person name="Ma J."/>
        </authorList>
    </citation>
    <scope>NUCLEOTIDE SEQUENCE [LARGE SCALE GENOMIC DNA]</scope>
    <source>
        <strain evidence="2">CCUG 73951</strain>
    </source>
</reference>
<dbReference type="EMBL" id="JBHTBY010000011">
    <property type="protein sequence ID" value="MFC7321672.1"/>
    <property type="molecule type" value="Genomic_DNA"/>
</dbReference>
<name>A0ABW2K7G0_9BACI</name>
<dbReference type="Proteomes" id="UP001596494">
    <property type="component" value="Unassembled WGS sequence"/>
</dbReference>
<dbReference type="RefSeq" id="WP_289216613.1">
    <property type="nucleotide sequence ID" value="NZ_JAPVRC010000007.1"/>
</dbReference>
<proteinExistence type="predicted"/>
<comment type="caution">
    <text evidence="1">The sequence shown here is derived from an EMBL/GenBank/DDBJ whole genome shotgun (WGS) entry which is preliminary data.</text>
</comment>
<evidence type="ECO:0000313" key="1">
    <source>
        <dbReference type="EMBL" id="MFC7321672.1"/>
    </source>
</evidence>
<organism evidence="1 2">
    <name type="scientific">Halobacillus campisalis</name>
    <dbReference type="NCBI Taxonomy" id="435909"/>
    <lineage>
        <taxon>Bacteria</taxon>
        <taxon>Bacillati</taxon>
        <taxon>Bacillota</taxon>
        <taxon>Bacilli</taxon>
        <taxon>Bacillales</taxon>
        <taxon>Bacillaceae</taxon>
        <taxon>Halobacillus</taxon>
    </lineage>
</organism>
<accession>A0ABW2K7G0</accession>
<sequence length="90" mass="10775">MRGIKNAWEDDKGRIGIIELDEKVFGSTFHPVVWKDEKRNYHVINNLWYTTYHGAREFFRAPTNCYAVEGRMKKIVVEREERYATVDCYL</sequence>
<protein>
    <submittedName>
        <fullName evidence="1">Uncharacterized protein</fullName>
    </submittedName>
</protein>